<organism evidence="2">
    <name type="scientific">uncultured Rubrobacteraceae bacterium</name>
    <dbReference type="NCBI Taxonomy" id="349277"/>
    <lineage>
        <taxon>Bacteria</taxon>
        <taxon>Bacillati</taxon>
        <taxon>Actinomycetota</taxon>
        <taxon>Rubrobacteria</taxon>
        <taxon>Rubrobacterales</taxon>
        <taxon>Rubrobacteraceae</taxon>
        <taxon>environmental samples</taxon>
    </lineage>
</organism>
<sequence>AADPEEPAAVRDPHAGGTLRAGASPRNRELRGGRRDHHRGRPGGVSLRPHLRRRRGTQGGGPRTAPAPRLHTSPHRRRGDGPHDRPDGYGHGDREGRHGGLAPTARGLPEKAGRRLHRRPQGGLRDRPHHRRTHGRHRRGRSQDRRPPRRRAQLLRPRLRGLRRQAHARLELL</sequence>
<feature type="compositionally biased region" description="Basic and acidic residues" evidence="1">
    <location>
        <begin position="79"/>
        <end position="98"/>
    </location>
</feature>
<reference evidence="2" key="1">
    <citation type="submission" date="2020-02" db="EMBL/GenBank/DDBJ databases">
        <authorList>
            <person name="Meier V. D."/>
        </authorList>
    </citation>
    <scope>NUCLEOTIDE SEQUENCE</scope>
    <source>
        <strain evidence="2">AVDCRST_MAG25</strain>
    </source>
</reference>
<dbReference type="EMBL" id="CADCVI010000068">
    <property type="protein sequence ID" value="CAA9462942.1"/>
    <property type="molecule type" value="Genomic_DNA"/>
</dbReference>
<dbReference type="AlphaFoldDB" id="A0A6J4R3B5"/>
<accession>A0A6J4R3B5</accession>
<feature type="region of interest" description="Disordered" evidence="1">
    <location>
        <begin position="1"/>
        <end position="154"/>
    </location>
</feature>
<feature type="compositionally biased region" description="Basic residues" evidence="1">
    <location>
        <begin position="127"/>
        <end position="140"/>
    </location>
</feature>
<name>A0A6J4R3B5_9ACTN</name>
<protein>
    <submittedName>
        <fullName evidence="2">Uncharacterized protein</fullName>
    </submittedName>
</protein>
<evidence type="ECO:0000256" key="1">
    <source>
        <dbReference type="SAM" id="MobiDB-lite"/>
    </source>
</evidence>
<evidence type="ECO:0000313" key="2">
    <source>
        <dbReference type="EMBL" id="CAA9462942.1"/>
    </source>
</evidence>
<gene>
    <name evidence="2" type="ORF">AVDCRST_MAG25-1065</name>
</gene>
<feature type="non-terminal residue" evidence="2">
    <location>
        <position position="1"/>
    </location>
</feature>
<proteinExistence type="predicted"/>
<feature type="non-terminal residue" evidence="2">
    <location>
        <position position="173"/>
    </location>
</feature>